<dbReference type="InterPro" id="IPR005119">
    <property type="entry name" value="LysR_subst-bd"/>
</dbReference>
<keyword evidence="2" id="KW-0805">Transcription regulation</keyword>
<reference evidence="7" key="1">
    <citation type="submission" date="2017-06" db="EMBL/GenBank/DDBJ databases">
        <title>Herbaspirillum phytohormonus sp. nov., isolated from the root nodule of Robinia pseudoacacia in lead-zinc mine.</title>
        <authorList>
            <person name="Fan M."/>
            <person name="Lin Y."/>
        </authorList>
    </citation>
    <scope>NUCLEOTIDE SEQUENCE [LARGE SCALE GENOMIC DNA]</scope>
    <source>
        <strain evidence="7">SC-089</strain>
    </source>
</reference>
<evidence type="ECO:0000313" key="7">
    <source>
        <dbReference type="Proteomes" id="UP000214603"/>
    </source>
</evidence>
<gene>
    <name evidence="6" type="ORF">CEY11_11265</name>
</gene>
<dbReference type="Proteomes" id="UP000214603">
    <property type="component" value="Unassembled WGS sequence"/>
</dbReference>
<proteinExistence type="inferred from homology"/>
<keyword evidence="4" id="KW-0804">Transcription</keyword>
<feature type="domain" description="HTH lysR-type" evidence="5">
    <location>
        <begin position="1"/>
        <end position="58"/>
    </location>
</feature>
<dbReference type="PANTHER" id="PTHR30419">
    <property type="entry name" value="HTH-TYPE TRANSCRIPTIONAL REGULATOR YBHD"/>
    <property type="match status" value="1"/>
</dbReference>
<dbReference type="InterPro" id="IPR050950">
    <property type="entry name" value="HTH-type_LysR_regulators"/>
</dbReference>
<dbReference type="GO" id="GO:0003700">
    <property type="term" value="F:DNA-binding transcription factor activity"/>
    <property type="evidence" value="ECO:0007669"/>
    <property type="project" value="InterPro"/>
</dbReference>
<evidence type="ECO:0000256" key="3">
    <source>
        <dbReference type="ARBA" id="ARBA00023125"/>
    </source>
</evidence>
<evidence type="ECO:0000313" key="6">
    <source>
        <dbReference type="EMBL" id="OWT60231.1"/>
    </source>
</evidence>
<dbReference type="GO" id="GO:0005829">
    <property type="term" value="C:cytosol"/>
    <property type="evidence" value="ECO:0007669"/>
    <property type="project" value="TreeGrafter"/>
</dbReference>
<protein>
    <submittedName>
        <fullName evidence="6">LysR family transcriptional regulator</fullName>
    </submittedName>
</protein>
<evidence type="ECO:0000256" key="4">
    <source>
        <dbReference type="ARBA" id="ARBA00023163"/>
    </source>
</evidence>
<dbReference type="AlphaFoldDB" id="A0A225ML29"/>
<dbReference type="Gene3D" id="3.40.190.290">
    <property type="match status" value="1"/>
</dbReference>
<comment type="similarity">
    <text evidence="1">Belongs to the LysR transcriptional regulatory family.</text>
</comment>
<sequence length="318" mass="35288">MNIKALRVFRSIVLQGSLAAAAERMHMSQSAASRLIGLLEAELKITLFSRNRRKLVLTLEGEMFYQEVEQVLGGIDEMQQIAADIRHRTTEKFTFVTSPPLGASLAVPAISRMRRAHPGFECRIHVEGRFDIENKVARRRFSLGLISLPVTNAIVELDAEPVFQARVGVLLPRNHALAAESSIAAAQLAQEPVVTLQGNQLWRRRLDEIYASAGITPHIAIESTSTILVQQLVREGNGISLIDRACLHPVPDAELALRPLVPERWVTYGCIYPVQGRSPLADLFLKCLREHLRALARTGARNDLRILKPGTALAEMHP</sequence>
<dbReference type="InterPro" id="IPR036388">
    <property type="entry name" value="WH-like_DNA-bd_sf"/>
</dbReference>
<dbReference type="InterPro" id="IPR000847">
    <property type="entry name" value="LysR_HTH_N"/>
</dbReference>
<name>A0A225ML29_9BURK</name>
<dbReference type="PRINTS" id="PR00039">
    <property type="entry name" value="HTHLYSR"/>
</dbReference>
<keyword evidence="7" id="KW-1185">Reference proteome</keyword>
<dbReference type="RefSeq" id="WP_088603488.1">
    <property type="nucleotide sequence ID" value="NZ_NJIH01000006.1"/>
</dbReference>
<evidence type="ECO:0000256" key="1">
    <source>
        <dbReference type="ARBA" id="ARBA00009437"/>
    </source>
</evidence>
<dbReference type="PROSITE" id="PS50931">
    <property type="entry name" value="HTH_LYSR"/>
    <property type="match status" value="1"/>
</dbReference>
<dbReference type="PANTHER" id="PTHR30419:SF8">
    <property type="entry name" value="NITROGEN ASSIMILATION TRANSCRIPTIONAL ACTIVATOR-RELATED"/>
    <property type="match status" value="1"/>
</dbReference>
<dbReference type="SUPFAM" id="SSF46785">
    <property type="entry name" value="Winged helix' DNA-binding domain"/>
    <property type="match status" value="1"/>
</dbReference>
<evidence type="ECO:0000259" key="5">
    <source>
        <dbReference type="PROSITE" id="PS50931"/>
    </source>
</evidence>
<dbReference type="SUPFAM" id="SSF53850">
    <property type="entry name" value="Periplasmic binding protein-like II"/>
    <property type="match status" value="1"/>
</dbReference>
<dbReference type="EMBL" id="NJIH01000006">
    <property type="protein sequence ID" value="OWT60231.1"/>
    <property type="molecule type" value="Genomic_DNA"/>
</dbReference>
<dbReference type="GO" id="GO:0003677">
    <property type="term" value="F:DNA binding"/>
    <property type="evidence" value="ECO:0007669"/>
    <property type="project" value="UniProtKB-KW"/>
</dbReference>
<dbReference type="InterPro" id="IPR036390">
    <property type="entry name" value="WH_DNA-bd_sf"/>
</dbReference>
<dbReference type="FunFam" id="1.10.10.10:FF:000001">
    <property type="entry name" value="LysR family transcriptional regulator"/>
    <property type="match status" value="1"/>
</dbReference>
<accession>A0A225ML29</accession>
<dbReference type="OrthoDB" id="464481at2"/>
<dbReference type="Pfam" id="PF00126">
    <property type="entry name" value="HTH_1"/>
    <property type="match status" value="1"/>
</dbReference>
<dbReference type="Gene3D" id="1.10.10.10">
    <property type="entry name" value="Winged helix-like DNA-binding domain superfamily/Winged helix DNA-binding domain"/>
    <property type="match status" value="1"/>
</dbReference>
<evidence type="ECO:0000256" key="2">
    <source>
        <dbReference type="ARBA" id="ARBA00023015"/>
    </source>
</evidence>
<organism evidence="6 7">
    <name type="scientific">Candidimonas nitroreducens</name>
    <dbReference type="NCBI Taxonomy" id="683354"/>
    <lineage>
        <taxon>Bacteria</taxon>
        <taxon>Pseudomonadati</taxon>
        <taxon>Pseudomonadota</taxon>
        <taxon>Betaproteobacteria</taxon>
        <taxon>Burkholderiales</taxon>
        <taxon>Alcaligenaceae</taxon>
        <taxon>Candidimonas</taxon>
    </lineage>
</organism>
<keyword evidence="3" id="KW-0238">DNA-binding</keyword>
<dbReference type="Pfam" id="PF03466">
    <property type="entry name" value="LysR_substrate"/>
    <property type="match status" value="1"/>
</dbReference>
<comment type="caution">
    <text evidence="6">The sequence shown here is derived from an EMBL/GenBank/DDBJ whole genome shotgun (WGS) entry which is preliminary data.</text>
</comment>